<feature type="repeat" description="TPR" evidence="7">
    <location>
        <begin position="474"/>
        <end position="507"/>
    </location>
</feature>
<reference evidence="9 10" key="1">
    <citation type="submission" date="2019-03" db="EMBL/GenBank/DDBJ databases">
        <title>Sequencing 23 genomes of Wallemia ichthyophaga.</title>
        <authorList>
            <person name="Gostincar C."/>
        </authorList>
    </citation>
    <scope>NUCLEOTIDE SEQUENCE [LARGE SCALE GENOMIC DNA]</scope>
    <source>
        <strain evidence="9 10">EXF-5753</strain>
    </source>
</reference>
<dbReference type="Pfam" id="PF12895">
    <property type="entry name" value="ANAPC3"/>
    <property type="match status" value="1"/>
</dbReference>
<dbReference type="PROSITE" id="PS50005">
    <property type="entry name" value="TPR"/>
    <property type="match status" value="3"/>
</dbReference>
<dbReference type="SMART" id="SM00028">
    <property type="entry name" value="TPR"/>
    <property type="match status" value="7"/>
</dbReference>
<proteinExistence type="predicted"/>
<dbReference type="GO" id="GO:0031145">
    <property type="term" value="P:anaphase-promoting complex-dependent catabolic process"/>
    <property type="evidence" value="ECO:0007669"/>
    <property type="project" value="TreeGrafter"/>
</dbReference>
<dbReference type="OrthoDB" id="10006270at2759"/>
<dbReference type="EMBL" id="SPNW01000030">
    <property type="protein sequence ID" value="TIA89142.1"/>
    <property type="molecule type" value="Genomic_DNA"/>
</dbReference>
<feature type="repeat" description="TPR" evidence="7">
    <location>
        <begin position="372"/>
        <end position="405"/>
    </location>
</feature>
<dbReference type="PANTHER" id="PTHR12558:SF9">
    <property type="entry name" value="CELL DIVISION CYCLE PROTEIN 16 HOMOLOG"/>
    <property type="match status" value="1"/>
</dbReference>
<dbReference type="AlphaFoldDB" id="A0A4T0FL49"/>
<keyword evidence="2" id="KW-0677">Repeat</keyword>
<dbReference type="Gene3D" id="1.25.40.10">
    <property type="entry name" value="Tetratricopeptide repeat domain"/>
    <property type="match status" value="1"/>
</dbReference>
<keyword evidence="6" id="KW-0131">Cell cycle</keyword>
<organism evidence="9 10">
    <name type="scientific">Wallemia hederae</name>
    <dbReference type="NCBI Taxonomy" id="1540922"/>
    <lineage>
        <taxon>Eukaryota</taxon>
        <taxon>Fungi</taxon>
        <taxon>Dikarya</taxon>
        <taxon>Basidiomycota</taxon>
        <taxon>Wallemiomycotina</taxon>
        <taxon>Wallemiomycetes</taxon>
        <taxon>Wallemiales</taxon>
        <taxon>Wallemiaceae</taxon>
        <taxon>Wallemia</taxon>
    </lineage>
</organism>
<dbReference type="GO" id="GO:0045842">
    <property type="term" value="P:positive regulation of mitotic metaphase/anaphase transition"/>
    <property type="evidence" value="ECO:0007669"/>
    <property type="project" value="TreeGrafter"/>
</dbReference>
<dbReference type="PANTHER" id="PTHR12558">
    <property type="entry name" value="CELL DIVISION CYCLE 16,23,27"/>
    <property type="match status" value="1"/>
</dbReference>
<sequence length="681" mass="77502">MNTPTKPIQNKFVPSPSIKRLLNSPNYSILSASPQIGKRAIDWDLNVDDSINTSINNANPLEQNEEDAPDLIEKLRNWRHDAFLQHLYTTAQFWADKCLHLTNHPNDAFWLAQIYYNTHSYLRAEQLLTNPFNWKGENVRLFQVSLICKSLLAQCHLRLGKWHEALELLGDNNPFKGQPNHGNDIACSDGGIKIESTMCHLRGLIHLHLNSTDKAKEAFMEALSLDVKNYDAFVKLVGGSMMTDEEEWEFVQGLHYKEQIDDDSDVLKLLYTTQLKKTAAHATQINDSRNELCLDDYGFKDNADVMQSQADTLYSELKFDECFEKTKHILKHHPSHPSTLPLHIACMQHLPHLRSTLFLLSHQLVETLPESAISWYAVGVYYYLGKQYQESRRYFSKSSLMDPRFQPAWIAFGHAFAMEGEHDSAITAYSTSSRLFPGTHLSLLYIAMQHIQLANNNLAMNFLQGSLSICAHDPLIYHEMGVVSYYNMDYERAVTYFDKTLALIATTNKSRRGDRSSDATWNATHLGLGQAYRRMKQYALSKAHLLESLQMDQNCTSTLTTLGMVHNELGEIEEAIEVYHKSLSILPGDAMTTELLKLAVNCNMQTTSADHFRRLPEAWAVNESQSQSQSQSQANAQSHSQMHKSNTQHTISMMDDSSILSQSNSNIDITRNEDEESMVIE</sequence>
<evidence type="ECO:0000256" key="6">
    <source>
        <dbReference type="ARBA" id="ARBA00023306"/>
    </source>
</evidence>
<dbReference type="SUPFAM" id="SSF48452">
    <property type="entry name" value="TPR-like"/>
    <property type="match status" value="2"/>
</dbReference>
<gene>
    <name evidence="9" type="ORF">E3P99_02227</name>
</gene>
<evidence type="ECO:0000256" key="1">
    <source>
        <dbReference type="ARBA" id="ARBA00022618"/>
    </source>
</evidence>
<name>A0A4T0FL49_9BASI</name>
<evidence type="ECO:0000256" key="8">
    <source>
        <dbReference type="SAM" id="MobiDB-lite"/>
    </source>
</evidence>
<evidence type="ECO:0000256" key="4">
    <source>
        <dbReference type="ARBA" id="ARBA00022786"/>
    </source>
</evidence>
<feature type="compositionally biased region" description="Polar residues" evidence="8">
    <location>
        <begin position="658"/>
        <end position="669"/>
    </location>
</feature>
<evidence type="ECO:0000256" key="7">
    <source>
        <dbReference type="PROSITE-ProRule" id="PRU00339"/>
    </source>
</evidence>
<dbReference type="InterPro" id="IPR011990">
    <property type="entry name" value="TPR-like_helical_dom_sf"/>
</dbReference>
<keyword evidence="1" id="KW-0132">Cell division</keyword>
<evidence type="ECO:0000256" key="2">
    <source>
        <dbReference type="ARBA" id="ARBA00022737"/>
    </source>
</evidence>
<feature type="compositionally biased region" description="Low complexity" evidence="8">
    <location>
        <begin position="624"/>
        <end position="640"/>
    </location>
</feature>
<dbReference type="GO" id="GO:0016567">
    <property type="term" value="P:protein ubiquitination"/>
    <property type="evidence" value="ECO:0007669"/>
    <property type="project" value="TreeGrafter"/>
</dbReference>
<evidence type="ECO:0008006" key="11">
    <source>
        <dbReference type="Google" id="ProtNLM"/>
    </source>
</evidence>
<dbReference type="Proteomes" id="UP000310189">
    <property type="component" value="Unassembled WGS sequence"/>
</dbReference>
<protein>
    <recommendedName>
        <fullName evidence="11">Cdc23 domain-containing protein</fullName>
    </recommendedName>
</protein>
<feature type="region of interest" description="Disordered" evidence="8">
    <location>
        <begin position="621"/>
        <end position="681"/>
    </location>
</feature>
<evidence type="ECO:0000256" key="5">
    <source>
        <dbReference type="ARBA" id="ARBA00022803"/>
    </source>
</evidence>
<evidence type="ECO:0000256" key="3">
    <source>
        <dbReference type="ARBA" id="ARBA00022776"/>
    </source>
</evidence>
<dbReference type="Pfam" id="PF13181">
    <property type="entry name" value="TPR_8"/>
    <property type="match status" value="3"/>
</dbReference>
<keyword evidence="10" id="KW-1185">Reference proteome</keyword>
<dbReference type="GO" id="GO:0005737">
    <property type="term" value="C:cytoplasm"/>
    <property type="evidence" value="ECO:0007669"/>
    <property type="project" value="TreeGrafter"/>
</dbReference>
<feature type="repeat" description="TPR" evidence="7">
    <location>
        <begin position="556"/>
        <end position="589"/>
    </location>
</feature>
<comment type="caution">
    <text evidence="9">The sequence shown here is derived from an EMBL/GenBank/DDBJ whole genome shotgun (WGS) entry which is preliminary data.</text>
</comment>
<keyword evidence="3" id="KW-0498">Mitosis</keyword>
<keyword evidence="5 7" id="KW-0802">TPR repeat</keyword>
<keyword evidence="4" id="KW-0833">Ubl conjugation pathway</keyword>
<dbReference type="GO" id="GO:0005680">
    <property type="term" value="C:anaphase-promoting complex"/>
    <property type="evidence" value="ECO:0007669"/>
    <property type="project" value="TreeGrafter"/>
</dbReference>
<dbReference type="InterPro" id="IPR019734">
    <property type="entry name" value="TPR_rpt"/>
</dbReference>
<evidence type="ECO:0000313" key="9">
    <source>
        <dbReference type="EMBL" id="TIA89142.1"/>
    </source>
</evidence>
<dbReference type="GO" id="GO:0051301">
    <property type="term" value="P:cell division"/>
    <property type="evidence" value="ECO:0007669"/>
    <property type="project" value="UniProtKB-KW"/>
</dbReference>
<accession>A0A4T0FL49</accession>
<dbReference type="PROSITE" id="PS50293">
    <property type="entry name" value="TPR_REGION"/>
    <property type="match status" value="1"/>
</dbReference>
<evidence type="ECO:0000313" key="10">
    <source>
        <dbReference type="Proteomes" id="UP000310189"/>
    </source>
</evidence>